<feature type="region of interest" description="Disordered" evidence="1">
    <location>
        <begin position="66"/>
        <end position="93"/>
    </location>
</feature>
<feature type="compositionally biased region" description="Basic and acidic residues" evidence="1">
    <location>
        <begin position="76"/>
        <end position="93"/>
    </location>
</feature>
<accession>A0A225WF66</accession>
<name>A0A225WF66_9STRA</name>
<sequence length="247" mass="28655">MQWLRGLGFELKGSHTHFDKGGSKAQCLEPCGDRERIHRLYHIKVYDIQDLEVMITEILKSKRASQSRSLNNTRSKRYDNSNDSYNRGDFRDRDVSRHCDDSRNISMVTFTEEWEIDMNVWFRYVGGDILLETNFGIPAGVRLDMFQSYVKLPDKVSIPLIQSQAMKNEPGCSPVLQVVNNPDSDMFRTNETDEVTLSFDDCLKTLDRDLRNDASGSSLGRVNLCNLMYTFYLIKFHMKEFKPIPRS</sequence>
<comment type="caution">
    <text evidence="2">The sequence shown here is derived from an EMBL/GenBank/DDBJ whole genome shotgun (WGS) entry which is preliminary data.</text>
</comment>
<dbReference type="Proteomes" id="UP000198211">
    <property type="component" value="Unassembled WGS sequence"/>
</dbReference>
<protein>
    <submittedName>
        <fullName evidence="2">Uncharacterized protein</fullName>
    </submittedName>
</protein>
<proteinExistence type="predicted"/>
<dbReference type="EMBL" id="NBNE01000982">
    <property type="protein sequence ID" value="OWZ16172.1"/>
    <property type="molecule type" value="Genomic_DNA"/>
</dbReference>
<dbReference type="AlphaFoldDB" id="A0A225WF66"/>
<evidence type="ECO:0000313" key="3">
    <source>
        <dbReference type="Proteomes" id="UP000198211"/>
    </source>
</evidence>
<organism evidence="2 3">
    <name type="scientific">Phytophthora megakarya</name>
    <dbReference type="NCBI Taxonomy" id="4795"/>
    <lineage>
        <taxon>Eukaryota</taxon>
        <taxon>Sar</taxon>
        <taxon>Stramenopiles</taxon>
        <taxon>Oomycota</taxon>
        <taxon>Peronosporomycetes</taxon>
        <taxon>Peronosporales</taxon>
        <taxon>Peronosporaceae</taxon>
        <taxon>Phytophthora</taxon>
    </lineage>
</organism>
<evidence type="ECO:0000313" key="2">
    <source>
        <dbReference type="EMBL" id="OWZ16172.1"/>
    </source>
</evidence>
<evidence type="ECO:0000256" key="1">
    <source>
        <dbReference type="SAM" id="MobiDB-lite"/>
    </source>
</evidence>
<reference evidence="3" key="1">
    <citation type="submission" date="2017-03" db="EMBL/GenBank/DDBJ databases">
        <title>Phytopthora megakarya and P. palmivora, two closely related causual agents of cacao black pod achieved similar genome size and gene model numbers by different mechanisms.</title>
        <authorList>
            <person name="Ali S."/>
            <person name="Shao J."/>
            <person name="Larry D.J."/>
            <person name="Kronmiller B."/>
            <person name="Shen D."/>
            <person name="Strem M.D."/>
            <person name="Melnick R.L."/>
            <person name="Guiltinan M.J."/>
            <person name="Tyler B.M."/>
            <person name="Meinhardt L.W."/>
            <person name="Bailey B.A."/>
        </authorList>
    </citation>
    <scope>NUCLEOTIDE SEQUENCE [LARGE SCALE GENOMIC DNA]</scope>
    <source>
        <strain evidence="3">zdho120</strain>
    </source>
</reference>
<keyword evidence="3" id="KW-1185">Reference proteome</keyword>
<gene>
    <name evidence="2" type="ORF">PHMEG_00010071</name>
</gene>